<accession>A0A917GT37</accession>
<gene>
    <name evidence="2" type="ORF">GCM10010976_29330</name>
</gene>
<dbReference type="RefSeq" id="WP_188466171.1">
    <property type="nucleotide sequence ID" value="NZ_BMFQ01000003.1"/>
</dbReference>
<dbReference type="AlphaFoldDB" id="A0A917GT37"/>
<evidence type="ECO:0008006" key="4">
    <source>
        <dbReference type="Google" id="ProtNLM"/>
    </source>
</evidence>
<name>A0A917GT37_9FLAO</name>
<feature type="compositionally biased region" description="Low complexity" evidence="1">
    <location>
        <begin position="696"/>
        <end position="707"/>
    </location>
</feature>
<keyword evidence="3" id="KW-1185">Reference proteome</keyword>
<evidence type="ECO:0000256" key="1">
    <source>
        <dbReference type="SAM" id="MobiDB-lite"/>
    </source>
</evidence>
<proteinExistence type="predicted"/>
<feature type="region of interest" description="Disordered" evidence="1">
    <location>
        <begin position="666"/>
        <end position="765"/>
    </location>
</feature>
<organism evidence="2 3">
    <name type="scientific">Bizionia arctica</name>
    <dbReference type="NCBI Taxonomy" id="1495645"/>
    <lineage>
        <taxon>Bacteria</taxon>
        <taxon>Pseudomonadati</taxon>
        <taxon>Bacteroidota</taxon>
        <taxon>Flavobacteriia</taxon>
        <taxon>Flavobacteriales</taxon>
        <taxon>Flavobacteriaceae</taxon>
        <taxon>Bizionia</taxon>
    </lineage>
</organism>
<reference evidence="2" key="1">
    <citation type="journal article" date="2014" name="Int. J. Syst. Evol. Microbiol.">
        <title>Complete genome sequence of Corynebacterium casei LMG S-19264T (=DSM 44701T), isolated from a smear-ripened cheese.</title>
        <authorList>
            <consortium name="US DOE Joint Genome Institute (JGI-PGF)"/>
            <person name="Walter F."/>
            <person name="Albersmeier A."/>
            <person name="Kalinowski J."/>
            <person name="Ruckert C."/>
        </authorList>
    </citation>
    <scope>NUCLEOTIDE SEQUENCE</scope>
    <source>
        <strain evidence="2">CGMCC 1.12751</strain>
    </source>
</reference>
<dbReference type="EMBL" id="BMFQ01000003">
    <property type="protein sequence ID" value="GGG56606.1"/>
    <property type="molecule type" value="Genomic_DNA"/>
</dbReference>
<evidence type="ECO:0000313" key="2">
    <source>
        <dbReference type="EMBL" id="GGG56606.1"/>
    </source>
</evidence>
<comment type="caution">
    <text evidence="2">The sequence shown here is derived from an EMBL/GenBank/DDBJ whole genome shotgun (WGS) entry which is preliminary data.</text>
</comment>
<feature type="compositionally biased region" description="Polar residues" evidence="1">
    <location>
        <begin position="666"/>
        <end position="678"/>
    </location>
</feature>
<dbReference type="Proteomes" id="UP000625976">
    <property type="component" value="Unassembled WGS sequence"/>
</dbReference>
<protein>
    <recommendedName>
        <fullName evidence="4">Carbohydrate-binding family V/XII</fullName>
    </recommendedName>
</protein>
<evidence type="ECO:0000313" key="3">
    <source>
        <dbReference type="Proteomes" id="UP000625976"/>
    </source>
</evidence>
<feature type="compositionally biased region" description="Polar residues" evidence="1">
    <location>
        <begin position="708"/>
        <end position="728"/>
    </location>
</feature>
<reference evidence="2" key="2">
    <citation type="submission" date="2020-09" db="EMBL/GenBank/DDBJ databases">
        <authorList>
            <person name="Sun Q."/>
            <person name="Zhou Y."/>
        </authorList>
    </citation>
    <scope>NUCLEOTIDE SEQUENCE</scope>
    <source>
        <strain evidence="2">CGMCC 1.12751</strain>
    </source>
</reference>
<feature type="compositionally biased region" description="Basic and acidic residues" evidence="1">
    <location>
        <begin position="679"/>
        <end position="691"/>
    </location>
</feature>
<feature type="compositionally biased region" description="Gly residues" evidence="1">
    <location>
        <begin position="731"/>
        <end position="765"/>
    </location>
</feature>
<sequence length="765" mass="82132">MKKLALSLLAFLAILAHVFSQEILWPKELSQGDSTLSAYQPQVESWDNHEILDFRMAFKLSPSGGKDIVGVVYLNAATDVNTITHEVLIKDMQFIKADFPSMSADSVQIMSKVVREFMTPDKTLNISLEQIVASTPKTAPKKTVDVNNTPPVILYSYKPTVLLQLDGEAVKSPVTSSNKTLEYVINSNFPLFFDSTSSSYFVYDGLEWQKSSAVNGPWTFTNNLPNSLDTLSNNSNWSHLKDALPPVSKANKKIPQIFYSDKTAVLILFEGTPVYSEIQETTLKYATNTDSDVFFSSTTNNYYYLASGRWFSASNLEGPWTYASNNLPKDFSNIPTTSPAASILAHVPGTDEAADAIMIAEIPTKIQINGVEAASKLDIKYSGKPEFKAIDDTELEYAVNTTDKVIEVSNESYYACVDGVWFDSTTAEGPWQAAATIPQAIYEMPANSPVYNVTYVTQTVSPDGMVNSSYTAGYEGVYVTNTGVGAVVMYGSGYYYPPYYYYPPMGYPLYFGLAMTYGCYAYHPYYYGGVAYHSSYNSVTGAYGHGVTAYGPYGSASAGRGYNPSTGTYSRGASATNGAYSRGAGQAYNPYTGASAGTRQFSNPNGTAGASRITSGDGKTAYTGHITSNSGAEVAGKVGGVGSARVGESASGDMYASKNGNVYQKSANGWENSNMNGDNFDKNNSSDHQFDGDNGGNNLSGNRSESSQMNDLDNEFQNRQRGATQAQQFGGRSGFSGSYGGGGGFGGSFGGGRGFGGGGGFGGRR</sequence>